<dbReference type="GO" id="GO:0005737">
    <property type="term" value="C:cytoplasm"/>
    <property type="evidence" value="ECO:0007669"/>
    <property type="project" value="UniProtKB-ARBA"/>
</dbReference>
<keyword evidence="8" id="KW-1185">Reference proteome</keyword>
<dbReference type="GO" id="GO:0005509">
    <property type="term" value="F:calcium ion binding"/>
    <property type="evidence" value="ECO:0007669"/>
    <property type="project" value="InterPro"/>
</dbReference>
<reference evidence="7 8" key="1">
    <citation type="submission" date="2024-01" db="EMBL/GenBank/DDBJ databases">
        <title>The genomes of 5 underutilized Papilionoideae crops provide insights into root nodulation and disease resistanc.</title>
        <authorList>
            <person name="Yuan L."/>
        </authorList>
    </citation>
    <scope>NUCLEOTIDE SEQUENCE [LARGE SCALE GENOMIC DNA]</scope>
    <source>
        <strain evidence="7">ZHUSHIDOU_FW_LH</strain>
        <tissue evidence="7">Leaf</tissue>
    </source>
</reference>
<dbReference type="FunFam" id="1.10.238.10:FF:000178">
    <property type="entry name" value="Calmodulin-2 A"/>
    <property type="match status" value="1"/>
</dbReference>
<dbReference type="AlphaFoldDB" id="A0AAN9IJJ4"/>
<evidence type="ECO:0000256" key="1">
    <source>
        <dbReference type="ARBA" id="ARBA00003291"/>
    </source>
</evidence>
<dbReference type="InterPro" id="IPR018247">
    <property type="entry name" value="EF_Hand_1_Ca_BS"/>
</dbReference>
<evidence type="ECO:0000256" key="5">
    <source>
        <dbReference type="SAM" id="MobiDB-lite"/>
    </source>
</evidence>
<keyword evidence="3" id="KW-0677">Repeat</keyword>
<dbReference type="Gene3D" id="1.10.238.10">
    <property type="entry name" value="EF-hand"/>
    <property type="match status" value="2"/>
</dbReference>
<evidence type="ECO:0000313" key="8">
    <source>
        <dbReference type="Proteomes" id="UP001372338"/>
    </source>
</evidence>
<dbReference type="PANTHER" id="PTHR10891">
    <property type="entry name" value="EF-HAND CALCIUM-BINDING DOMAIN CONTAINING PROTEIN"/>
    <property type="match status" value="1"/>
</dbReference>
<accession>A0AAN9IJJ4</accession>
<proteinExistence type="predicted"/>
<dbReference type="InterPro" id="IPR039647">
    <property type="entry name" value="EF_hand_pair_protein_CML-like"/>
</dbReference>
<dbReference type="GO" id="GO:0043226">
    <property type="term" value="C:organelle"/>
    <property type="evidence" value="ECO:0007669"/>
    <property type="project" value="UniProtKB-ARBA"/>
</dbReference>
<protein>
    <recommendedName>
        <fullName evidence="6">EF-hand domain-containing protein</fullName>
    </recommendedName>
</protein>
<dbReference type="SMART" id="SM00054">
    <property type="entry name" value="EFh"/>
    <property type="match status" value="4"/>
</dbReference>
<dbReference type="InterPro" id="IPR011992">
    <property type="entry name" value="EF-hand-dom_pair"/>
</dbReference>
<dbReference type="PROSITE" id="PS50222">
    <property type="entry name" value="EF_HAND_2"/>
    <property type="match status" value="4"/>
</dbReference>
<gene>
    <name evidence="7" type="ORF">RIF29_16064</name>
</gene>
<evidence type="ECO:0000256" key="4">
    <source>
        <dbReference type="ARBA" id="ARBA00022837"/>
    </source>
</evidence>
<keyword evidence="2" id="KW-0479">Metal-binding</keyword>
<dbReference type="CDD" id="cd00051">
    <property type="entry name" value="EFh"/>
    <property type="match status" value="2"/>
</dbReference>
<evidence type="ECO:0000256" key="2">
    <source>
        <dbReference type="ARBA" id="ARBA00022723"/>
    </source>
</evidence>
<comment type="function">
    <text evidence="1">Potential calcium sensor.</text>
</comment>
<dbReference type="EMBL" id="JAYWIO010000003">
    <property type="protein sequence ID" value="KAK7274961.1"/>
    <property type="molecule type" value="Genomic_DNA"/>
</dbReference>
<evidence type="ECO:0000259" key="6">
    <source>
        <dbReference type="PROSITE" id="PS50222"/>
    </source>
</evidence>
<evidence type="ECO:0000256" key="3">
    <source>
        <dbReference type="ARBA" id="ARBA00022737"/>
    </source>
</evidence>
<dbReference type="Pfam" id="PF13499">
    <property type="entry name" value="EF-hand_7"/>
    <property type="match status" value="2"/>
</dbReference>
<dbReference type="InterPro" id="IPR002048">
    <property type="entry name" value="EF_hand_dom"/>
</dbReference>
<feature type="domain" description="EF-hand" evidence="6">
    <location>
        <begin position="68"/>
        <end position="103"/>
    </location>
</feature>
<comment type="caution">
    <text evidence="7">The sequence shown here is derived from an EMBL/GenBank/DDBJ whole genome shotgun (WGS) entry which is preliminary data.</text>
</comment>
<evidence type="ECO:0000313" key="7">
    <source>
        <dbReference type="EMBL" id="KAK7274961.1"/>
    </source>
</evidence>
<organism evidence="7 8">
    <name type="scientific">Crotalaria pallida</name>
    <name type="common">Smooth rattlebox</name>
    <name type="synonym">Crotalaria striata</name>
    <dbReference type="NCBI Taxonomy" id="3830"/>
    <lineage>
        <taxon>Eukaryota</taxon>
        <taxon>Viridiplantae</taxon>
        <taxon>Streptophyta</taxon>
        <taxon>Embryophyta</taxon>
        <taxon>Tracheophyta</taxon>
        <taxon>Spermatophyta</taxon>
        <taxon>Magnoliopsida</taxon>
        <taxon>eudicotyledons</taxon>
        <taxon>Gunneridae</taxon>
        <taxon>Pentapetalae</taxon>
        <taxon>rosids</taxon>
        <taxon>fabids</taxon>
        <taxon>Fabales</taxon>
        <taxon>Fabaceae</taxon>
        <taxon>Papilionoideae</taxon>
        <taxon>50 kb inversion clade</taxon>
        <taxon>genistoids sensu lato</taxon>
        <taxon>core genistoids</taxon>
        <taxon>Crotalarieae</taxon>
        <taxon>Crotalaria</taxon>
    </lineage>
</organism>
<dbReference type="FunFam" id="1.10.238.10:FF:000089">
    <property type="entry name" value="calmodulin-like protein 3"/>
    <property type="match status" value="1"/>
</dbReference>
<dbReference type="SUPFAM" id="SSF47473">
    <property type="entry name" value="EF-hand"/>
    <property type="match status" value="1"/>
</dbReference>
<name>A0AAN9IJJ4_CROPI</name>
<feature type="region of interest" description="Disordered" evidence="5">
    <location>
        <begin position="1"/>
        <end position="20"/>
    </location>
</feature>
<keyword evidence="4" id="KW-0106">Calcium</keyword>
<feature type="domain" description="EF-hand" evidence="6">
    <location>
        <begin position="141"/>
        <end position="176"/>
    </location>
</feature>
<dbReference type="PROSITE" id="PS00018">
    <property type="entry name" value="EF_HAND_1"/>
    <property type="match status" value="4"/>
</dbReference>
<feature type="domain" description="EF-hand" evidence="6">
    <location>
        <begin position="105"/>
        <end position="140"/>
    </location>
</feature>
<dbReference type="Proteomes" id="UP001372338">
    <property type="component" value="Unassembled WGS sequence"/>
</dbReference>
<feature type="domain" description="EF-hand" evidence="6">
    <location>
        <begin position="31"/>
        <end position="66"/>
    </location>
</feature>
<sequence length="193" mass="20965">MGLKNLLNSTDATTSSSTLRSTSLSVRTKAHLAAELEQVFKKFDVNGDGKISASELGSIMGSLNHQNPSPQELDTMIREVDGDGDGCISLEEFIELNTKGVDSDEVLENLKDAFSVFDIDGNGSITADELNTVMRSLGEECSLAECRRMIAGVDSDGDGMIDFEEFRVMMMMGSRHDTTDRVKPLPETFLDAA</sequence>